<reference evidence="1 2" key="1">
    <citation type="submission" date="2020-04" db="EMBL/GenBank/DDBJ databases">
        <title>Perkinsus olseni comparative genomics.</title>
        <authorList>
            <person name="Bogema D.R."/>
        </authorList>
    </citation>
    <scope>NUCLEOTIDE SEQUENCE [LARGE SCALE GENOMIC DNA]</scope>
    <source>
        <strain evidence="1">ATCC PRA-179</strain>
    </source>
</reference>
<organism evidence="1 2">
    <name type="scientific">Perkinsus olseni</name>
    <name type="common">Perkinsus atlanticus</name>
    <dbReference type="NCBI Taxonomy" id="32597"/>
    <lineage>
        <taxon>Eukaryota</taxon>
        <taxon>Sar</taxon>
        <taxon>Alveolata</taxon>
        <taxon>Perkinsozoa</taxon>
        <taxon>Perkinsea</taxon>
        <taxon>Perkinsida</taxon>
        <taxon>Perkinsidae</taxon>
        <taxon>Perkinsus</taxon>
    </lineage>
</organism>
<name>A0A7J6LXY6_PEROL</name>
<accession>A0A7J6LXY6</accession>
<evidence type="ECO:0000313" key="2">
    <source>
        <dbReference type="Proteomes" id="UP000570595"/>
    </source>
</evidence>
<evidence type="ECO:0000313" key="1">
    <source>
        <dbReference type="EMBL" id="KAF4664149.1"/>
    </source>
</evidence>
<sequence>MPFDHLEGEVLQQLRNMMPITTRNPGKCKEVFTLLANNPPSNDYRKGAQWFEAFHITATKDFEALMESWLLSHPMPVDPAFLERMKKDILADLDELAQIEEILEAKRGRVAPRQKAMHGHEEAPHPLAAAMVSRRSLASSQPASFSLRGMVSRLLLGVVLSGLSSFQALEKAL</sequence>
<dbReference type="OrthoDB" id="10659786at2759"/>
<protein>
    <submittedName>
        <fullName evidence="1">Uncharacterized protein</fullName>
    </submittedName>
</protein>
<gene>
    <name evidence="1" type="ORF">FOZ61_001079</name>
</gene>
<dbReference type="AlphaFoldDB" id="A0A7J6LXY6"/>
<dbReference type="EMBL" id="JABAHT010000124">
    <property type="protein sequence ID" value="KAF4664149.1"/>
    <property type="molecule type" value="Genomic_DNA"/>
</dbReference>
<proteinExistence type="predicted"/>
<comment type="caution">
    <text evidence="1">The sequence shown here is derived from an EMBL/GenBank/DDBJ whole genome shotgun (WGS) entry which is preliminary data.</text>
</comment>
<dbReference type="Proteomes" id="UP000570595">
    <property type="component" value="Unassembled WGS sequence"/>
</dbReference>